<dbReference type="RefSeq" id="WP_321546836.1">
    <property type="nucleotide sequence ID" value="NZ_JAXIVS010000005.1"/>
</dbReference>
<feature type="domain" description="Glycosyltransferase subfamily 4-like N-terminal" evidence="2">
    <location>
        <begin position="18"/>
        <end position="191"/>
    </location>
</feature>
<dbReference type="EMBL" id="JAXIVS010000005">
    <property type="protein sequence ID" value="MDY7228111.1"/>
    <property type="molecule type" value="Genomic_DNA"/>
</dbReference>
<reference evidence="3 4" key="1">
    <citation type="submission" date="2023-12" db="EMBL/GenBank/DDBJ databases">
        <title>the genome sequence of Hyalangium sp. s54d21.</title>
        <authorList>
            <person name="Zhang X."/>
        </authorList>
    </citation>
    <scope>NUCLEOTIDE SEQUENCE [LARGE SCALE GENOMIC DNA]</scope>
    <source>
        <strain evidence="4">s54d21</strain>
    </source>
</reference>
<evidence type="ECO:0000313" key="3">
    <source>
        <dbReference type="EMBL" id="MDY7228111.1"/>
    </source>
</evidence>
<dbReference type="Proteomes" id="UP001291309">
    <property type="component" value="Unassembled WGS sequence"/>
</dbReference>
<dbReference type="SUPFAM" id="SSF53756">
    <property type="entry name" value="UDP-Glycosyltransferase/glycogen phosphorylase"/>
    <property type="match status" value="1"/>
</dbReference>
<dbReference type="Pfam" id="PF00534">
    <property type="entry name" value="Glycos_transf_1"/>
    <property type="match status" value="1"/>
</dbReference>
<gene>
    <name evidence="3" type="ORF">SYV04_16955</name>
</gene>
<feature type="domain" description="Glycosyl transferase family 1" evidence="1">
    <location>
        <begin position="207"/>
        <end position="372"/>
    </location>
</feature>
<sequence length="405" mass="43880">MKIIYLHQYFTTPSMHGGTRSYELARRLVGMGHEVHMVTSDTEPAANTKGWRETNESGIRVHWLPVPYSNSMKYSDRMRAFGHFAVGAAQRAMQLEGDVVFATSTPLTIAVPGILASRLKSKPMVFEVRDLWPAIPIAVGAIKSRPAILAAQLLEKAAYAGAAHIVALSPGMKAGVEAAGVSSEKITVIPNLCDPERFQVPVTAGAEFRQKYPWLGDRPMVLYAGTLGLVNGVDYLVRLAAEMLPRDPEVRFVIMGQGREEGALHALADLLGVRDRNLFFLPSVPKAEVPAVLSAATIATSLFTDVPGMQDNSANKFFDALAAGRPLALNYGGWQAELLEREQFGLCLPPKDVAAGAAQLAWRLRDPQWLAEAGARAGQLGRERFSADSAARRLAEVLQRAVGKA</sequence>
<dbReference type="CDD" id="cd03794">
    <property type="entry name" value="GT4_WbuB-like"/>
    <property type="match status" value="1"/>
</dbReference>
<protein>
    <submittedName>
        <fullName evidence="3">Glycosyltransferase family 4 protein</fullName>
    </submittedName>
</protein>
<organism evidence="3 4">
    <name type="scientific">Hyalangium rubrum</name>
    <dbReference type="NCBI Taxonomy" id="3103134"/>
    <lineage>
        <taxon>Bacteria</taxon>
        <taxon>Pseudomonadati</taxon>
        <taxon>Myxococcota</taxon>
        <taxon>Myxococcia</taxon>
        <taxon>Myxococcales</taxon>
        <taxon>Cystobacterineae</taxon>
        <taxon>Archangiaceae</taxon>
        <taxon>Hyalangium</taxon>
    </lineage>
</organism>
<dbReference type="InterPro" id="IPR001296">
    <property type="entry name" value="Glyco_trans_1"/>
</dbReference>
<evidence type="ECO:0000313" key="4">
    <source>
        <dbReference type="Proteomes" id="UP001291309"/>
    </source>
</evidence>
<dbReference type="InterPro" id="IPR028098">
    <property type="entry name" value="Glyco_trans_4-like_N"/>
</dbReference>
<comment type="caution">
    <text evidence="3">The sequence shown here is derived from an EMBL/GenBank/DDBJ whole genome shotgun (WGS) entry which is preliminary data.</text>
</comment>
<proteinExistence type="predicted"/>
<dbReference type="Gene3D" id="3.40.50.2000">
    <property type="entry name" value="Glycogen Phosphorylase B"/>
    <property type="match status" value="2"/>
</dbReference>
<keyword evidence="4" id="KW-1185">Reference proteome</keyword>
<evidence type="ECO:0000259" key="2">
    <source>
        <dbReference type="Pfam" id="PF13579"/>
    </source>
</evidence>
<dbReference type="Pfam" id="PF13579">
    <property type="entry name" value="Glyco_trans_4_4"/>
    <property type="match status" value="1"/>
</dbReference>
<dbReference type="PANTHER" id="PTHR12526">
    <property type="entry name" value="GLYCOSYLTRANSFERASE"/>
    <property type="match status" value="1"/>
</dbReference>
<dbReference type="PANTHER" id="PTHR12526:SF638">
    <property type="entry name" value="SPORE COAT PROTEIN SA"/>
    <property type="match status" value="1"/>
</dbReference>
<evidence type="ECO:0000259" key="1">
    <source>
        <dbReference type="Pfam" id="PF00534"/>
    </source>
</evidence>
<name>A0ABU5H3Q4_9BACT</name>
<accession>A0ABU5H3Q4</accession>